<feature type="domain" description="CHAT" evidence="1">
    <location>
        <begin position="958"/>
        <end position="1243"/>
    </location>
</feature>
<reference evidence="3" key="1">
    <citation type="journal article" date="2019" name="Int. J. Syst. Evol. Microbiol.">
        <title>The Global Catalogue of Microorganisms (GCM) 10K type strain sequencing project: providing services to taxonomists for standard genome sequencing and annotation.</title>
        <authorList>
            <consortium name="The Broad Institute Genomics Platform"/>
            <consortium name="The Broad Institute Genome Sequencing Center for Infectious Disease"/>
            <person name="Wu L."/>
            <person name="Ma J."/>
        </authorList>
    </citation>
    <scope>NUCLEOTIDE SEQUENCE [LARGE SCALE GENOMIC DNA]</scope>
    <source>
        <strain evidence="3">JCM 31290</strain>
    </source>
</reference>
<sequence>MDMFEVSPEQLHLMVKQRLLAFFTRGDPSGVLTPDAVAAAAHLVRMTSLSAEGPPAEVAATVAWVHWIRWQLLGEGEHSTDFQVALELFGRLASVDTEWLPYELRPLFAPPEAGNRDPRLLSARAEALLAHSLASGDEEALDEAIELLLEAGAAGPDWSVLVGANLGAALQVRHSRNRDPADLAAAIDLLERAVEISPDDAIRLSNLSSALAARARSSASATDLDEAVRLVGRALEVTPPNHPDRPDYLSNLATTLVDRFERRGMLEDLDRAVESARHALDCADFSHPNRHLHMSAYSKALTARFERLGKSDDIDEAIAAQRANLASTAAHHPSLSAAKSALGIALAKRFDHLQVMDDVDEAIGLFDSAGDSSALGAALTQRSRRSGDVADLDRAIATLGLAIADERTKGASCDAHADLNNLGSAHLGRFMRIGDSRDVDDAVDRLRQAVGAAPGPLQRAPYLSNLCHALQVRHEHSGRLADLDEAVQAGTLAVAAIPEDHPYRIGHLSNLALVLRTRFHRTFDEEDISRAIAYDQEAVATASVSDPERPRLLSNLGGTLATRFDRNGSQGDLEAALAALREAVRTTPPGHPCESVHLHNLGAAFATRYKRGDRMSDLDEAVRLLRRSTRLALADHPDRARYLVSLGSALGRRYAVTRRPEDATEAADVLSEAARMGSAAASCRIDAAARWCSLAAEREDWPAAVQAAETAVGLLSLLAWRGAEQADSQHHLRRFAGQARFAASCALQSDNPARAVELAEQGRGVMWSRLLDMRADLSALREAASDLAVRLDHLRMLLDAPVQPSSIPSLGQPQGDPAPPDRSALAREWDDLVEQVRQLDGFTDFLKPHGIDRLLSLGDEGPVVLVNISSLRCDALIITDGRLRVRPLPRVTEKELIEEANRYLGSLLDVELATEAMLQAREAFDSGDRSRAEITAYTAARDKLHHARTERETVLASVLEWLWDRIAEPVLKDLGFVNRPEGDDWPRLWWCPTGALTLLPLHAAGHHAGPHEGPPRTVLDRVVSSYTPTLRALLEARLRAPEPPDRASDGRMLLVAMSQTPGQEPLQAVRQDIDVLTSLLPDRLTLLENAEATWDAVKSELPAHRWTQFSCHGDQNVVDPLAGGLTLFDKTLTLGDLSALSHRGEFVFLSACKSAVGSPRMPDEALTMAAVLHYTGYRHVIAALWSIADDAAADVARLVHRELISDGVLHPEKAAHALHTALLRLREDTGLPASSWLPFTHTGP</sequence>
<evidence type="ECO:0000259" key="1">
    <source>
        <dbReference type="Pfam" id="PF12770"/>
    </source>
</evidence>
<dbReference type="InterPro" id="IPR024983">
    <property type="entry name" value="CHAT_dom"/>
</dbReference>
<dbReference type="PANTHER" id="PTHR19959:SF119">
    <property type="entry name" value="FUNGAL LIPASE-LIKE DOMAIN-CONTAINING PROTEIN"/>
    <property type="match status" value="1"/>
</dbReference>
<protein>
    <submittedName>
        <fullName evidence="2">CHAT domain-containing protein</fullName>
    </submittedName>
</protein>
<dbReference type="InterPro" id="IPR011990">
    <property type="entry name" value="TPR-like_helical_dom_sf"/>
</dbReference>
<proteinExistence type="predicted"/>
<organism evidence="2 3">
    <name type="scientific">Streptomyces venetus</name>
    <dbReference type="NCBI Taxonomy" id="1701086"/>
    <lineage>
        <taxon>Bacteria</taxon>
        <taxon>Bacillati</taxon>
        <taxon>Actinomycetota</taxon>
        <taxon>Actinomycetes</taxon>
        <taxon>Kitasatosporales</taxon>
        <taxon>Streptomycetaceae</taxon>
        <taxon>Streptomyces</taxon>
    </lineage>
</organism>
<evidence type="ECO:0000313" key="2">
    <source>
        <dbReference type="EMBL" id="GAA4325842.1"/>
    </source>
</evidence>
<name>A0ABP8GK26_9ACTN</name>
<comment type="caution">
    <text evidence="2">The sequence shown here is derived from an EMBL/GenBank/DDBJ whole genome shotgun (WGS) entry which is preliminary data.</text>
</comment>
<keyword evidence="3" id="KW-1185">Reference proteome</keyword>
<gene>
    <name evidence="2" type="ORF">GCM10023086_53140</name>
</gene>
<evidence type="ECO:0000313" key="3">
    <source>
        <dbReference type="Proteomes" id="UP001501115"/>
    </source>
</evidence>
<dbReference type="Proteomes" id="UP001501115">
    <property type="component" value="Unassembled WGS sequence"/>
</dbReference>
<accession>A0ABP8GK26</accession>
<dbReference type="EMBL" id="BAABET010000008">
    <property type="protein sequence ID" value="GAA4325842.1"/>
    <property type="molecule type" value="Genomic_DNA"/>
</dbReference>
<dbReference type="Pfam" id="PF12770">
    <property type="entry name" value="CHAT"/>
    <property type="match status" value="1"/>
</dbReference>
<dbReference type="Gene3D" id="1.25.40.10">
    <property type="entry name" value="Tetratricopeptide repeat domain"/>
    <property type="match status" value="2"/>
</dbReference>
<dbReference type="SUPFAM" id="SSF48452">
    <property type="entry name" value="TPR-like"/>
    <property type="match status" value="2"/>
</dbReference>
<dbReference type="PANTHER" id="PTHR19959">
    <property type="entry name" value="KINESIN LIGHT CHAIN"/>
    <property type="match status" value="1"/>
</dbReference>